<dbReference type="Pfam" id="PF05015">
    <property type="entry name" value="HigB-like_toxin"/>
    <property type="match status" value="1"/>
</dbReference>
<keyword evidence="2" id="KW-1185">Reference proteome</keyword>
<reference evidence="1" key="1">
    <citation type="submission" date="2017-05" db="EMBL/GenBank/DDBJ databases">
        <authorList>
            <person name="Imhoff J.F."/>
            <person name="Rahn T."/>
            <person name="Kuenzel S."/>
            <person name="Neulinger S.C."/>
        </authorList>
    </citation>
    <scope>NUCLEOTIDE SEQUENCE</scope>
    <source>
        <strain evidence="1">DSM 4395</strain>
    </source>
</reference>
<organism evidence="1 2">
    <name type="scientific">Halochromatium salexigens</name>
    <name type="common">Chromatium salexigens</name>
    <dbReference type="NCBI Taxonomy" id="49447"/>
    <lineage>
        <taxon>Bacteria</taxon>
        <taxon>Pseudomonadati</taxon>
        <taxon>Pseudomonadota</taxon>
        <taxon>Gammaproteobacteria</taxon>
        <taxon>Chromatiales</taxon>
        <taxon>Chromatiaceae</taxon>
        <taxon>Halochromatium</taxon>
    </lineage>
</organism>
<accession>A0AAJ0XFW1</accession>
<dbReference type="RefSeq" id="WP_201246261.1">
    <property type="nucleotide sequence ID" value="NZ_NHSF01000064.1"/>
</dbReference>
<evidence type="ECO:0000313" key="2">
    <source>
        <dbReference type="Proteomes" id="UP001296967"/>
    </source>
</evidence>
<dbReference type="Gene3D" id="3.30.2310.20">
    <property type="entry name" value="RelE-like"/>
    <property type="match status" value="1"/>
</dbReference>
<protein>
    <submittedName>
        <fullName evidence="1">Plasmid maintenance system killer</fullName>
    </submittedName>
</protein>
<dbReference type="InterPro" id="IPR007711">
    <property type="entry name" value="HigB-1"/>
</dbReference>
<reference evidence="1" key="2">
    <citation type="journal article" date="2020" name="Microorganisms">
        <title>Osmotic Adaptation and Compatible Solute Biosynthesis of Phototrophic Bacteria as Revealed from Genome Analyses.</title>
        <authorList>
            <person name="Imhoff J.F."/>
            <person name="Rahn T."/>
            <person name="Kunzel S."/>
            <person name="Keller A."/>
            <person name="Neulinger S.C."/>
        </authorList>
    </citation>
    <scope>NUCLEOTIDE SEQUENCE</scope>
    <source>
        <strain evidence="1">DSM 4395</strain>
    </source>
</reference>
<dbReference type="EMBL" id="NHSF01000064">
    <property type="protein sequence ID" value="MBK5931424.1"/>
    <property type="molecule type" value="Genomic_DNA"/>
</dbReference>
<gene>
    <name evidence="1" type="ORF">CCR82_13075</name>
</gene>
<dbReference type="PANTHER" id="PTHR40266:SF2">
    <property type="entry name" value="TOXIN HIGB-1"/>
    <property type="match status" value="1"/>
</dbReference>
<sequence length="93" mass="10949">MIKDFADKRTAAIFQGVVVKKIDRSLQETARVKLVILNNAMQVDDLRLPPSNRLEKLAGDRQGQWSFRVNRQWRICFRWVDGDAYEVELVDYH</sequence>
<evidence type="ECO:0000313" key="1">
    <source>
        <dbReference type="EMBL" id="MBK5931424.1"/>
    </source>
</evidence>
<comment type="caution">
    <text evidence="1">The sequence shown here is derived from an EMBL/GenBank/DDBJ whole genome shotgun (WGS) entry which is preliminary data.</text>
</comment>
<dbReference type="PANTHER" id="PTHR40266">
    <property type="entry name" value="TOXIN HIGB-1"/>
    <property type="match status" value="1"/>
</dbReference>
<dbReference type="SUPFAM" id="SSF143011">
    <property type="entry name" value="RelE-like"/>
    <property type="match status" value="1"/>
</dbReference>
<proteinExistence type="predicted"/>
<dbReference type="Proteomes" id="UP001296967">
    <property type="component" value="Unassembled WGS sequence"/>
</dbReference>
<dbReference type="AlphaFoldDB" id="A0AAJ0XFW1"/>
<name>A0AAJ0XFW1_HALSE</name>
<dbReference type="InterPro" id="IPR035093">
    <property type="entry name" value="RelE/ParE_toxin_dom_sf"/>
</dbReference>